<feature type="transmembrane region" description="Helical" evidence="1">
    <location>
        <begin position="201"/>
        <end position="223"/>
    </location>
</feature>
<sequence length="341" mass="39327">MNHSLYDLYPYLYKSTDAKIHKIRSIDKTGWDDIFEPTYTAIEHSHRLLSEWFVDTVSLLASMALCVFLWKRKKLLLEFANSISFATFSAQILYWPFYLLSTWQTMFLLFGKAPEYPSILHCSLLRHFVLACFQSAGLITVPIAVDHICLVFLKKRLKIFNMIAFQVFITFSELFFTLAHLAVGDITINDICAQWIASPDVFLISMSFNNTLLLFAVLTNFTLVMVQIFEKFVFKKCGNPAKLCLNYSTVLLLQSSTELILSFPLTVRQWKVLLGEGIRHTNYFCAYGYMFSFSCIFMVPLLSMLCIPKFRLEFSKLFGCSKLKATPKSSGTFNFQVVYTK</sequence>
<name>A0AAE9D2M0_CAEBR</name>
<dbReference type="EMBL" id="CP090895">
    <property type="protein sequence ID" value="ULT92613.1"/>
    <property type="molecule type" value="Genomic_DNA"/>
</dbReference>
<keyword evidence="1" id="KW-0472">Membrane</keyword>
<feature type="transmembrane region" description="Helical" evidence="1">
    <location>
        <begin position="128"/>
        <end position="153"/>
    </location>
</feature>
<evidence type="ECO:0000313" key="2">
    <source>
        <dbReference type="EMBL" id="ULT92613.1"/>
    </source>
</evidence>
<proteinExistence type="predicted"/>
<accession>A0AAE9D2M0</accession>
<keyword evidence="1" id="KW-0812">Transmembrane</keyword>
<evidence type="ECO:0000256" key="1">
    <source>
        <dbReference type="SAM" id="Phobius"/>
    </source>
</evidence>
<organism evidence="2 3">
    <name type="scientific">Caenorhabditis briggsae</name>
    <dbReference type="NCBI Taxonomy" id="6238"/>
    <lineage>
        <taxon>Eukaryota</taxon>
        <taxon>Metazoa</taxon>
        <taxon>Ecdysozoa</taxon>
        <taxon>Nematoda</taxon>
        <taxon>Chromadorea</taxon>
        <taxon>Rhabditida</taxon>
        <taxon>Rhabditina</taxon>
        <taxon>Rhabditomorpha</taxon>
        <taxon>Rhabditoidea</taxon>
        <taxon>Rhabditidae</taxon>
        <taxon>Peloderinae</taxon>
        <taxon>Caenorhabditis</taxon>
    </lineage>
</organism>
<keyword evidence="1" id="KW-1133">Transmembrane helix</keyword>
<gene>
    <name evidence="2" type="ORF">L3Y34_010009</name>
</gene>
<feature type="transmembrane region" description="Helical" evidence="1">
    <location>
        <begin position="82"/>
        <end position="100"/>
    </location>
</feature>
<dbReference type="AlphaFoldDB" id="A0AAE9D2M0"/>
<feature type="transmembrane region" description="Helical" evidence="1">
    <location>
        <begin position="286"/>
        <end position="307"/>
    </location>
</feature>
<dbReference type="Pfam" id="PF06681">
    <property type="entry name" value="DUF1182"/>
    <property type="match status" value="1"/>
</dbReference>
<dbReference type="InterPro" id="IPR010601">
    <property type="entry name" value="DUF1182"/>
</dbReference>
<feature type="transmembrane region" description="Helical" evidence="1">
    <location>
        <begin position="244"/>
        <end position="266"/>
    </location>
</feature>
<dbReference type="Proteomes" id="UP000827892">
    <property type="component" value="Chromosome V"/>
</dbReference>
<feature type="transmembrane region" description="Helical" evidence="1">
    <location>
        <begin position="52"/>
        <end position="70"/>
    </location>
</feature>
<reference evidence="2 3" key="1">
    <citation type="submission" date="2022-02" db="EMBL/GenBank/DDBJ databases">
        <title>Chromosome-level reference genomes for two strains of Caenorhabditis briggsae: an improved platform for comparative genomics.</title>
        <authorList>
            <person name="Stevens L."/>
            <person name="Andersen E.C."/>
        </authorList>
    </citation>
    <scope>NUCLEOTIDE SEQUENCE [LARGE SCALE GENOMIC DNA]</scope>
    <source>
        <strain evidence="2">QX1410_ONT</strain>
        <tissue evidence="2">Whole-organism</tissue>
    </source>
</reference>
<dbReference type="PANTHER" id="PTHR38614">
    <property type="entry name" value="PROTEIN CBG09954"/>
    <property type="match status" value="1"/>
</dbReference>
<feature type="transmembrane region" description="Helical" evidence="1">
    <location>
        <begin position="160"/>
        <end position="181"/>
    </location>
</feature>
<dbReference type="PANTHER" id="PTHR38614:SF2">
    <property type="entry name" value="SERPENTINE RECEPTOR, CLASS V"/>
    <property type="match status" value="1"/>
</dbReference>
<protein>
    <submittedName>
        <fullName evidence="2">Uncharacterized protein</fullName>
    </submittedName>
</protein>
<evidence type="ECO:0000313" key="3">
    <source>
        <dbReference type="Proteomes" id="UP000827892"/>
    </source>
</evidence>